<dbReference type="STRING" id="212818.A0A0D1WIP3"/>
<dbReference type="PANTHER" id="PTHR33353:SF34">
    <property type="entry name" value="ENDO-BETA-1,4-GLUCANASE D"/>
    <property type="match status" value="1"/>
</dbReference>
<dbReference type="EMBL" id="KN847525">
    <property type="protein sequence ID" value="KIV88725.1"/>
    <property type="molecule type" value="Genomic_DNA"/>
</dbReference>
<evidence type="ECO:0000313" key="9">
    <source>
        <dbReference type="Proteomes" id="UP000054302"/>
    </source>
</evidence>
<dbReference type="AlphaFoldDB" id="A0A0D1WIP3"/>
<dbReference type="Pfam" id="PF03443">
    <property type="entry name" value="AA9"/>
    <property type="match status" value="1"/>
</dbReference>
<feature type="compositionally biased region" description="Pro residues" evidence="5">
    <location>
        <begin position="266"/>
        <end position="276"/>
    </location>
</feature>
<dbReference type="RefSeq" id="XP_016220299.1">
    <property type="nucleotide sequence ID" value="XM_016373388.1"/>
</dbReference>
<dbReference type="OrthoDB" id="4849160at2759"/>
<keyword evidence="6" id="KW-0732">Signal</keyword>
<dbReference type="Gene3D" id="2.70.50.70">
    <property type="match status" value="1"/>
</dbReference>
<dbReference type="InterPro" id="IPR049892">
    <property type="entry name" value="AA9"/>
</dbReference>
<organism evidence="8 9">
    <name type="scientific">Exophiala mesophila</name>
    <name type="common">Black yeast-like fungus</name>
    <dbReference type="NCBI Taxonomy" id="212818"/>
    <lineage>
        <taxon>Eukaryota</taxon>
        <taxon>Fungi</taxon>
        <taxon>Dikarya</taxon>
        <taxon>Ascomycota</taxon>
        <taxon>Pezizomycotina</taxon>
        <taxon>Eurotiomycetes</taxon>
        <taxon>Chaetothyriomycetidae</taxon>
        <taxon>Chaetothyriales</taxon>
        <taxon>Herpotrichiellaceae</taxon>
        <taxon>Exophiala</taxon>
    </lineage>
</organism>
<sequence length="321" mass="33495">MTSTTHQAILAAVLVLASGVRAHGTVSGVVAGGNWYSGYNANFQWRNPIPVVPAWTANTLDNGFVDNYASPDMICHKVATAGGSYVTVAAGSTVELQWTPWPESHHGPVLDYLASCRGDCQTVDKTTLLFNKINEGGLISGSNPGRWASDELITRNNSWTVTIPASIAPGKYVLRHEIIALHSAGSLNGAQNYPSCFNLEVTGSGTNTLATGTLGTQLYNAQDPGILFNLYRTFSSYIIPGPALMSGGGSDNPPPASSSQATSTPTPSPTPSPTPTPSQSSSTPPTPPASSSSSSPVSFSSTVTGRIGKPTKFTCYVDEEL</sequence>
<dbReference type="VEuPathDB" id="FungiDB:PV10_08379"/>
<reference evidence="8 9" key="1">
    <citation type="submission" date="2015-01" db="EMBL/GenBank/DDBJ databases">
        <title>The Genome Sequence of Exophiala mesophila CBS40295.</title>
        <authorList>
            <consortium name="The Broad Institute Genomics Platform"/>
            <person name="Cuomo C."/>
            <person name="de Hoog S."/>
            <person name="Gorbushina A."/>
            <person name="Stielow B."/>
            <person name="Teixiera M."/>
            <person name="Abouelleil A."/>
            <person name="Chapman S.B."/>
            <person name="Priest M."/>
            <person name="Young S.K."/>
            <person name="Wortman J."/>
            <person name="Nusbaum C."/>
            <person name="Birren B."/>
        </authorList>
    </citation>
    <scope>NUCLEOTIDE SEQUENCE [LARGE SCALE GENOMIC DNA]</scope>
    <source>
        <strain evidence="8 9">CBS 40295</strain>
    </source>
</reference>
<dbReference type="CDD" id="cd21175">
    <property type="entry name" value="LPMO_AA9"/>
    <property type="match status" value="1"/>
</dbReference>
<dbReference type="InterPro" id="IPR005103">
    <property type="entry name" value="AA9_LPMO"/>
</dbReference>
<gene>
    <name evidence="8" type="ORF">PV10_08379</name>
</gene>
<dbReference type="HOGENOM" id="CLU_031730_1_3_1"/>
<evidence type="ECO:0000256" key="3">
    <source>
        <dbReference type="ARBA" id="ARBA00022525"/>
    </source>
</evidence>
<keyword evidence="9" id="KW-1185">Reference proteome</keyword>
<evidence type="ECO:0000313" key="8">
    <source>
        <dbReference type="EMBL" id="KIV88725.1"/>
    </source>
</evidence>
<feature type="compositionally biased region" description="Low complexity" evidence="5">
    <location>
        <begin position="277"/>
        <end position="304"/>
    </location>
</feature>
<evidence type="ECO:0000256" key="1">
    <source>
        <dbReference type="ARBA" id="ARBA00001973"/>
    </source>
</evidence>
<keyword evidence="3" id="KW-0964">Secreted</keyword>
<accession>A0A0D1WIP3</accession>
<proteinExistence type="predicted"/>
<evidence type="ECO:0000259" key="7">
    <source>
        <dbReference type="Pfam" id="PF03443"/>
    </source>
</evidence>
<feature type="chain" id="PRO_5002250997" description="Auxiliary Activity family 9 catalytic domain-containing protein" evidence="6">
    <location>
        <begin position="23"/>
        <end position="321"/>
    </location>
</feature>
<name>A0A0D1WIP3_EXOME</name>
<feature type="region of interest" description="Disordered" evidence="5">
    <location>
        <begin position="245"/>
        <end position="321"/>
    </location>
</feature>
<feature type="signal peptide" evidence="6">
    <location>
        <begin position="1"/>
        <end position="22"/>
    </location>
</feature>
<dbReference type="GeneID" id="27326224"/>
<comment type="cofactor">
    <cofactor evidence="1">
        <name>Cu(2+)</name>
        <dbReference type="ChEBI" id="CHEBI:29036"/>
    </cofactor>
</comment>
<evidence type="ECO:0000256" key="6">
    <source>
        <dbReference type="SAM" id="SignalP"/>
    </source>
</evidence>
<dbReference type="Proteomes" id="UP000054302">
    <property type="component" value="Unassembled WGS sequence"/>
</dbReference>
<comment type="subcellular location">
    <subcellularLocation>
        <location evidence="2">Secreted</location>
    </subcellularLocation>
</comment>
<dbReference type="OMA" id="AWTANTL"/>
<evidence type="ECO:0000256" key="5">
    <source>
        <dbReference type="SAM" id="MobiDB-lite"/>
    </source>
</evidence>
<keyword evidence="4" id="KW-1015">Disulfide bond</keyword>
<protein>
    <recommendedName>
        <fullName evidence="7">Auxiliary Activity family 9 catalytic domain-containing protein</fullName>
    </recommendedName>
</protein>
<feature type="domain" description="Auxiliary Activity family 9 catalytic" evidence="7">
    <location>
        <begin position="23"/>
        <end position="234"/>
    </location>
</feature>
<evidence type="ECO:0000256" key="2">
    <source>
        <dbReference type="ARBA" id="ARBA00004613"/>
    </source>
</evidence>
<dbReference type="PANTHER" id="PTHR33353">
    <property type="entry name" value="PUTATIVE (AFU_ORTHOLOGUE AFUA_1G12560)-RELATED"/>
    <property type="match status" value="1"/>
</dbReference>
<dbReference type="GO" id="GO:0005576">
    <property type="term" value="C:extracellular region"/>
    <property type="evidence" value="ECO:0007669"/>
    <property type="project" value="UniProtKB-SubCell"/>
</dbReference>
<evidence type="ECO:0000256" key="4">
    <source>
        <dbReference type="ARBA" id="ARBA00023157"/>
    </source>
</evidence>